<accession>A0AAV2C9L7</accession>
<sequence>MDVDPTILLKEDKMTKNHDLSAAAAEVLFGGASPSKRETKDVVPSISYYSGLKEDKMMENHYLSAAAEVLSGCASASEGETNDVHPTISFVGAPTEDSSLPEITDRMLGRCESYWEIRFVSQFVSNLIISSGLCLQATVLQSLAIWCHLSFHQDHSFLSNDAHVFENFHSWAAGAPEPTTIQQDRLILRAQPLFCGATGDLLSLPTYSEDINLSSLFPLSNFICNIQQATDSCNISSRS</sequence>
<organism evidence="1 2">
    <name type="scientific">Linum trigynum</name>
    <dbReference type="NCBI Taxonomy" id="586398"/>
    <lineage>
        <taxon>Eukaryota</taxon>
        <taxon>Viridiplantae</taxon>
        <taxon>Streptophyta</taxon>
        <taxon>Embryophyta</taxon>
        <taxon>Tracheophyta</taxon>
        <taxon>Spermatophyta</taxon>
        <taxon>Magnoliopsida</taxon>
        <taxon>eudicotyledons</taxon>
        <taxon>Gunneridae</taxon>
        <taxon>Pentapetalae</taxon>
        <taxon>rosids</taxon>
        <taxon>fabids</taxon>
        <taxon>Malpighiales</taxon>
        <taxon>Linaceae</taxon>
        <taxon>Linum</taxon>
    </lineage>
</organism>
<evidence type="ECO:0000313" key="2">
    <source>
        <dbReference type="Proteomes" id="UP001497516"/>
    </source>
</evidence>
<evidence type="ECO:0000313" key="1">
    <source>
        <dbReference type="EMBL" id="CAL1353118.1"/>
    </source>
</evidence>
<dbReference type="EMBL" id="OZ034813">
    <property type="protein sequence ID" value="CAL1353118.1"/>
    <property type="molecule type" value="Genomic_DNA"/>
</dbReference>
<dbReference type="Proteomes" id="UP001497516">
    <property type="component" value="Chromosome 1"/>
</dbReference>
<proteinExistence type="predicted"/>
<name>A0AAV2C9L7_9ROSI</name>
<keyword evidence="2" id="KW-1185">Reference proteome</keyword>
<gene>
    <name evidence="1" type="ORF">LTRI10_LOCUS1043</name>
</gene>
<dbReference type="AlphaFoldDB" id="A0AAV2C9L7"/>
<protein>
    <submittedName>
        <fullName evidence="1">Uncharacterized protein</fullName>
    </submittedName>
</protein>
<reference evidence="1 2" key="1">
    <citation type="submission" date="2024-04" db="EMBL/GenBank/DDBJ databases">
        <authorList>
            <person name="Fracassetti M."/>
        </authorList>
    </citation>
    <scope>NUCLEOTIDE SEQUENCE [LARGE SCALE GENOMIC DNA]</scope>
</reference>